<proteinExistence type="predicted"/>
<dbReference type="GO" id="GO:0016779">
    <property type="term" value="F:nucleotidyltransferase activity"/>
    <property type="evidence" value="ECO:0007669"/>
    <property type="project" value="UniProtKB-ARBA"/>
</dbReference>
<keyword evidence="3" id="KW-1185">Reference proteome</keyword>
<dbReference type="Pfam" id="PF12804">
    <property type="entry name" value="NTP_transf_3"/>
    <property type="match status" value="1"/>
</dbReference>
<reference evidence="2" key="1">
    <citation type="submission" date="2021-02" db="EMBL/GenBank/DDBJ databases">
        <authorList>
            <person name="Dougan E. K."/>
            <person name="Rhodes N."/>
            <person name="Thang M."/>
            <person name="Chan C."/>
        </authorList>
    </citation>
    <scope>NUCLEOTIDE SEQUENCE</scope>
</reference>
<dbReference type="OrthoDB" id="445441at2759"/>
<feature type="non-terminal residue" evidence="2">
    <location>
        <position position="1"/>
    </location>
</feature>
<dbReference type="AlphaFoldDB" id="A0A813H337"/>
<evidence type="ECO:0000259" key="1">
    <source>
        <dbReference type="Pfam" id="PF12804"/>
    </source>
</evidence>
<dbReference type="EMBL" id="CAJNNV010030337">
    <property type="protein sequence ID" value="CAE8632199.1"/>
    <property type="molecule type" value="Genomic_DNA"/>
</dbReference>
<feature type="non-terminal residue" evidence="2">
    <location>
        <position position="212"/>
    </location>
</feature>
<evidence type="ECO:0000313" key="3">
    <source>
        <dbReference type="Proteomes" id="UP000654075"/>
    </source>
</evidence>
<gene>
    <name evidence="2" type="ORF">PGLA1383_LOCUS48179</name>
</gene>
<dbReference type="InterPro" id="IPR025877">
    <property type="entry name" value="MobA-like_NTP_Trfase"/>
</dbReference>
<accession>A0A813H337</accession>
<dbReference type="Gene3D" id="3.90.550.10">
    <property type="entry name" value="Spore Coat Polysaccharide Biosynthesis Protein SpsA, Chain A"/>
    <property type="match status" value="1"/>
</dbReference>
<feature type="domain" description="MobA-like NTP transferase" evidence="1">
    <location>
        <begin position="24"/>
        <end position="175"/>
    </location>
</feature>
<organism evidence="2 3">
    <name type="scientific">Polarella glacialis</name>
    <name type="common">Dinoflagellate</name>
    <dbReference type="NCBI Taxonomy" id="89957"/>
    <lineage>
        <taxon>Eukaryota</taxon>
        <taxon>Sar</taxon>
        <taxon>Alveolata</taxon>
        <taxon>Dinophyceae</taxon>
        <taxon>Suessiales</taxon>
        <taxon>Suessiaceae</taxon>
        <taxon>Polarella</taxon>
    </lineage>
</organism>
<protein>
    <recommendedName>
        <fullName evidence="1">MobA-like NTP transferase domain-containing protein</fullName>
    </recommendedName>
</protein>
<sequence>LISGQMAVESGARPRRITRALISAASRPTALDTDVAPKALIDIEGSSLISHVLQQLHRGGILHAVVVVSHHGAVIIAEMNRCRNSMPGLQIEVLDLGVEYKGFYAASLLAARSLCFATEQGSADSEPGVLIATADHIFDEGLVSNMCATALQPGNVDVCLLVDFGKNHMVGLPKTTVGVCCEEASNHVSSLSRALGRPMVEGAPARKGTGIE</sequence>
<name>A0A813H337_POLGL</name>
<dbReference type="Proteomes" id="UP000654075">
    <property type="component" value="Unassembled WGS sequence"/>
</dbReference>
<dbReference type="InterPro" id="IPR029044">
    <property type="entry name" value="Nucleotide-diphossugar_trans"/>
</dbReference>
<evidence type="ECO:0000313" key="2">
    <source>
        <dbReference type="EMBL" id="CAE8632199.1"/>
    </source>
</evidence>
<comment type="caution">
    <text evidence="2">The sequence shown here is derived from an EMBL/GenBank/DDBJ whole genome shotgun (WGS) entry which is preliminary data.</text>
</comment>
<dbReference type="SUPFAM" id="SSF53448">
    <property type="entry name" value="Nucleotide-diphospho-sugar transferases"/>
    <property type="match status" value="1"/>
</dbReference>